<keyword evidence="2" id="KW-0812">Transmembrane</keyword>
<accession>A0AAV5THA0</accession>
<dbReference type="InterPro" id="IPR004151">
    <property type="entry name" value="7TM_GPCR_serpentine_rcpt_Sre"/>
</dbReference>
<organism evidence="3 4">
    <name type="scientific">Pristionchus entomophagus</name>
    <dbReference type="NCBI Taxonomy" id="358040"/>
    <lineage>
        <taxon>Eukaryota</taxon>
        <taxon>Metazoa</taxon>
        <taxon>Ecdysozoa</taxon>
        <taxon>Nematoda</taxon>
        <taxon>Chromadorea</taxon>
        <taxon>Rhabditida</taxon>
        <taxon>Rhabditina</taxon>
        <taxon>Diplogasteromorpha</taxon>
        <taxon>Diplogasteroidea</taxon>
        <taxon>Neodiplogasteridae</taxon>
        <taxon>Pristionchus</taxon>
    </lineage>
</organism>
<comment type="caution">
    <text evidence="3">The sequence shown here is derived from an EMBL/GenBank/DDBJ whole genome shotgun (WGS) entry which is preliminary data.</text>
</comment>
<dbReference type="AlphaFoldDB" id="A0AAV5THA0"/>
<dbReference type="PANTHER" id="PTHR23128:SF132">
    <property type="entry name" value="SERPENTINE RECEPTOR, CLASS E (EPSILON)-RELATED"/>
    <property type="match status" value="1"/>
</dbReference>
<feature type="transmembrane region" description="Helical" evidence="2">
    <location>
        <begin position="37"/>
        <end position="61"/>
    </location>
</feature>
<evidence type="ECO:0008006" key="5">
    <source>
        <dbReference type="Google" id="ProtNLM"/>
    </source>
</evidence>
<dbReference type="Proteomes" id="UP001432027">
    <property type="component" value="Unassembled WGS sequence"/>
</dbReference>
<feature type="transmembrane region" description="Helical" evidence="2">
    <location>
        <begin position="178"/>
        <end position="198"/>
    </location>
</feature>
<feature type="transmembrane region" description="Helical" evidence="2">
    <location>
        <begin position="73"/>
        <end position="95"/>
    </location>
</feature>
<comment type="similarity">
    <text evidence="1">Belongs to the nematode receptor-like protein sre family.</text>
</comment>
<keyword evidence="2" id="KW-1133">Transmembrane helix</keyword>
<feature type="transmembrane region" description="Helical" evidence="2">
    <location>
        <begin position="149"/>
        <end position="172"/>
    </location>
</feature>
<keyword evidence="2" id="KW-0472">Membrane</keyword>
<evidence type="ECO:0000313" key="4">
    <source>
        <dbReference type="Proteomes" id="UP001432027"/>
    </source>
</evidence>
<dbReference type="GO" id="GO:0007606">
    <property type="term" value="P:sensory perception of chemical stimulus"/>
    <property type="evidence" value="ECO:0007669"/>
    <property type="project" value="InterPro"/>
</dbReference>
<feature type="transmembrane region" description="Helical" evidence="2">
    <location>
        <begin position="107"/>
        <end position="128"/>
    </location>
</feature>
<evidence type="ECO:0000313" key="3">
    <source>
        <dbReference type="EMBL" id="GMS93681.1"/>
    </source>
</evidence>
<reference evidence="3" key="1">
    <citation type="submission" date="2023-10" db="EMBL/GenBank/DDBJ databases">
        <title>Genome assembly of Pristionchus species.</title>
        <authorList>
            <person name="Yoshida K."/>
            <person name="Sommer R.J."/>
        </authorList>
    </citation>
    <scope>NUCLEOTIDE SEQUENCE</scope>
    <source>
        <strain evidence="3">RS0144</strain>
    </source>
</reference>
<sequence>MLSSATSAFHFVHRNRTYYLPFIISPQYLPLWLRPCYTIWLCVELLGHLLTVLSIILFVTVAWKSKAFHINMLIINTYAVILLGGTNLLTRLFFIQIELGTLQIGNFIWPVHFLKNCAWLGIYNYVVYATLERYAAFRFATDYETNRRVWVSATLIFVNTIITVPVAFLLIFDLLNGAIYSALVCAMSNVSCLAFSRIKARSVINEQRLANFTNVRQYTVSHRWQIKENIRLAKKFDD</sequence>
<evidence type="ECO:0000256" key="1">
    <source>
        <dbReference type="ARBA" id="ARBA00006803"/>
    </source>
</evidence>
<evidence type="ECO:0000256" key="2">
    <source>
        <dbReference type="SAM" id="Phobius"/>
    </source>
</evidence>
<gene>
    <name evidence="3" type="ORF">PENTCL1PPCAC_15856</name>
</gene>
<proteinExistence type="inferred from homology"/>
<protein>
    <recommendedName>
        <fullName evidence="5">G protein-coupled receptor</fullName>
    </recommendedName>
</protein>
<keyword evidence="4" id="KW-1185">Reference proteome</keyword>
<dbReference type="PANTHER" id="PTHR23128">
    <property type="entry name" value="SERPENTINE RECEPTOR, CLASS E (EPSILON)-RELATED"/>
    <property type="match status" value="1"/>
</dbReference>
<dbReference type="EMBL" id="BTSX01000004">
    <property type="protein sequence ID" value="GMS93681.1"/>
    <property type="molecule type" value="Genomic_DNA"/>
</dbReference>
<name>A0AAV5THA0_9BILA</name>
<dbReference type="GO" id="GO:0016020">
    <property type="term" value="C:membrane"/>
    <property type="evidence" value="ECO:0007669"/>
    <property type="project" value="InterPro"/>
</dbReference>
<dbReference type="Pfam" id="PF03125">
    <property type="entry name" value="Sre"/>
    <property type="match status" value="1"/>
</dbReference>